<evidence type="ECO:0000313" key="1">
    <source>
        <dbReference type="EMBL" id="KPX11732.1"/>
    </source>
</evidence>
<accession>A0A0P9P4T9</accession>
<gene>
    <name evidence="1" type="ORF">ALO75_102070</name>
</gene>
<comment type="caution">
    <text evidence="1">The sequence shown here is derived from an EMBL/GenBank/DDBJ whole genome shotgun (WGS) entry which is preliminary data.</text>
</comment>
<reference evidence="1 2" key="1">
    <citation type="submission" date="2015-09" db="EMBL/GenBank/DDBJ databases">
        <title>Genome announcement of multiple Pseudomonas syringae strains.</title>
        <authorList>
            <person name="Thakur S."/>
            <person name="Wang P.W."/>
            <person name="Gong Y."/>
            <person name="Weir B.S."/>
            <person name="Guttman D.S."/>
        </authorList>
    </citation>
    <scope>NUCLEOTIDE SEQUENCE [LARGE SCALE GENOMIC DNA]</scope>
    <source>
        <strain evidence="1 2">ICMP17001</strain>
    </source>
</reference>
<dbReference type="EMBL" id="LJQC01000023">
    <property type="protein sequence ID" value="KPX11732.1"/>
    <property type="molecule type" value="Genomic_DNA"/>
</dbReference>
<evidence type="ECO:0000313" key="2">
    <source>
        <dbReference type="Proteomes" id="UP000051335"/>
    </source>
</evidence>
<dbReference type="PATRIC" id="fig|317659.3.peg.2841"/>
<dbReference type="Proteomes" id="UP000051335">
    <property type="component" value="Unassembled WGS sequence"/>
</dbReference>
<sequence>MRRVHGECPSDIKILIYDTFISMKSALCDAGAKACGRLKA</sequence>
<dbReference type="AlphaFoldDB" id="A0A0P9P4T9"/>
<protein>
    <submittedName>
        <fullName evidence="1">Uncharacterized protein</fullName>
    </submittedName>
</protein>
<proteinExistence type="predicted"/>
<name>A0A0P9P4T9_9PSED</name>
<organism evidence="1 2">
    <name type="scientific">Pseudomonas syringae pv. coryli</name>
    <dbReference type="NCBI Taxonomy" id="317659"/>
    <lineage>
        <taxon>Bacteria</taxon>
        <taxon>Pseudomonadati</taxon>
        <taxon>Pseudomonadota</taxon>
        <taxon>Gammaproteobacteria</taxon>
        <taxon>Pseudomonadales</taxon>
        <taxon>Pseudomonadaceae</taxon>
        <taxon>Pseudomonas</taxon>
    </lineage>
</organism>
<keyword evidence="2" id="KW-1185">Reference proteome</keyword>